<name>A0A1V0G8T5_NEIME</name>
<protein>
    <submittedName>
        <fullName evidence="1">Uncharacterized protein</fullName>
    </submittedName>
</protein>
<dbReference type="Proteomes" id="UP000254176">
    <property type="component" value="Unassembled WGS sequence"/>
</dbReference>
<gene>
    <name evidence="1" type="ORF">NCTC8554_00693</name>
</gene>
<sequence length="130" mass="14262">MADNPADNPAVGLLGFSRGGVLILKRHERKDVPFVGMGGRGLLAANHYQFGDGFIAGAGRGVVTVEGAPASRRVYLFALPDMVCIDDVWADDNGEYRFAQLDTEKRFLVLARDYMEKYEPVSADNVKPEK</sequence>
<accession>A0A1V0G8T5</accession>
<dbReference type="AlphaFoldDB" id="A0A1V0G8T5"/>
<evidence type="ECO:0000313" key="1">
    <source>
        <dbReference type="EMBL" id="SUA19008.1"/>
    </source>
</evidence>
<evidence type="ECO:0000313" key="2">
    <source>
        <dbReference type="Proteomes" id="UP000254176"/>
    </source>
</evidence>
<organism evidence="1 2">
    <name type="scientific">Neisseria meningitidis</name>
    <dbReference type="NCBI Taxonomy" id="487"/>
    <lineage>
        <taxon>Bacteria</taxon>
        <taxon>Pseudomonadati</taxon>
        <taxon>Pseudomonadota</taxon>
        <taxon>Betaproteobacteria</taxon>
        <taxon>Neisseriales</taxon>
        <taxon>Neisseriaceae</taxon>
        <taxon>Neisseria</taxon>
    </lineage>
</organism>
<proteinExistence type="predicted"/>
<dbReference type="RefSeq" id="WP_002256557.1">
    <property type="nucleotide sequence ID" value="NZ_CP020401.2"/>
</dbReference>
<dbReference type="EMBL" id="UGRP01000001">
    <property type="protein sequence ID" value="SUA19008.1"/>
    <property type="molecule type" value="Genomic_DNA"/>
</dbReference>
<reference evidence="1 2" key="1">
    <citation type="submission" date="2018-06" db="EMBL/GenBank/DDBJ databases">
        <authorList>
            <consortium name="Pathogen Informatics"/>
            <person name="Doyle S."/>
        </authorList>
    </citation>
    <scope>NUCLEOTIDE SEQUENCE [LARGE SCALE GENOMIC DNA]</scope>
    <source>
        <strain evidence="1 2">NCTC8554</strain>
    </source>
</reference>